<gene>
    <name evidence="10" type="ORF">GCM10007924_24100</name>
</gene>
<dbReference type="SUPFAM" id="SSF52540">
    <property type="entry name" value="P-loop containing nucleoside triphosphate hydrolases"/>
    <property type="match status" value="1"/>
</dbReference>
<feature type="domain" description="ABC transporter" evidence="8">
    <location>
        <begin position="333"/>
        <end position="568"/>
    </location>
</feature>
<evidence type="ECO:0000313" key="11">
    <source>
        <dbReference type="Proteomes" id="UP001161409"/>
    </source>
</evidence>
<dbReference type="Pfam" id="PF00664">
    <property type="entry name" value="ABC_membrane"/>
    <property type="match status" value="1"/>
</dbReference>
<organism evidence="10 11">
    <name type="scientific">Sneathiella chinensis</name>
    <dbReference type="NCBI Taxonomy" id="349750"/>
    <lineage>
        <taxon>Bacteria</taxon>
        <taxon>Pseudomonadati</taxon>
        <taxon>Pseudomonadota</taxon>
        <taxon>Alphaproteobacteria</taxon>
        <taxon>Sneathiellales</taxon>
        <taxon>Sneathiellaceae</taxon>
        <taxon>Sneathiella</taxon>
    </lineage>
</organism>
<keyword evidence="5 7" id="KW-1133">Transmembrane helix</keyword>
<keyword evidence="3" id="KW-0547">Nucleotide-binding</keyword>
<sequence length="579" mass="63681">MGQGKPWFAAIRRKLRPLLWEMAVYSFFVNILALVIPLFVLQVYNRVVAFGAITTLQGLVLGVVLVLVFDFLLRQIRSRLLQKAAMRLDIGIGEALVRKIWSLPLRVLESRPSSYWQGLFRDADMVRNTVAGPPFLLLIDLPFSLLFVGLIFVIAEPVAWVFAGVIPVFILLGAISARSVSRVSNDEKDAQRRRDSLIGDMIDNRGTVKALSLDRGLQPQWEKVHADGVERALHRGMNVDFFANTGMILTLATTVLITSFGALAIIDQKLSIGALIAANMLSSRVIGPFSQLVGGWKGFAMYRQARQRLDDVMTLPEERQETTIDLDKPAGEILLENVCFRYRADGDPVLEGLGVRFAPRAVHVIMGPNGGGKTTLIKLLTGLYSPESGRVLLDGADLGQFTRRQLAGWIGYVPQNSVLVDGTIRDNITGKRPDISDREVVEICKAVGLHRIISDYPDGYGTPVGEAGGALSGGIRQRIAIARALIGHPPVLILDEPSASLDRPAENMLRDLLKNLSQDHTIIVVSHSPTLLNMADYLYLLDRRRMVISGPREEVLNHINSLQAGAAAADGTRNRRANV</sequence>
<evidence type="ECO:0000256" key="2">
    <source>
        <dbReference type="ARBA" id="ARBA00022692"/>
    </source>
</evidence>
<reference evidence="10" key="1">
    <citation type="journal article" date="2014" name="Int. J. Syst. Evol. Microbiol.">
        <title>Complete genome of a new Firmicutes species belonging to the dominant human colonic microbiota ('Ruminococcus bicirculans') reveals two chromosomes and a selective capacity to utilize plant glucans.</title>
        <authorList>
            <consortium name="NISC Comparative Sequencing Program"/>
            <person name="Wegmann U."/>
            <person name="Louis P."/>
            <person name="Goesmann A."/>
            <person name="Henrissat B."/>
            <person name="Duncan S.H."/>
            <person name="Flint H.J."/>
        </authorList>
    </citation>
    <scope>NUCLEOTIDE SEQUENCE</scope>
    <source>
        <strain evidence="10">NBRC 103408</strain>
    </source>
</reference>
<evidence type="ECO:0000256" key="1">
    <source>
        <dbReference type="ARBA" id="ARBA00004651"/>
    </source>
</evidence>
<proteinExistence type="predicted"/>
<dbReference type="InterPro" id="IPR047957">
    <property type="entry name" value="ABC_AprD-like_6TM"/>
</dbReference>
<dbReference type="PROSITE" id="PS50893">
    <property type="entry name" value="ABC_TRANSPORTER_2"/>
    <property type="match status" value="1"/>
</dbReference>
<accession>A0ABQ5U4X3</accession>
<comment type="subcellular location">
    <subcellularLocation>
        <location evidence="1">Cell membrane</location>
        <topology evidence="1">Multi-pass membrane protein</topology>
    </subcellularLocation>
</comment>
<dbReference type="Pfam" id="PF00005">
    <property type="entry name" value="ABC_tran"/>
    <property type="match status" value="1"/>
</dbReference>
<evidence type="ECO:0000256" key="7">
    <source>
        <dbReference type="SAM" id="Phobius"/>
    </source>
</evidence>
<dbReference type="Gene3D" id="3.40.50.300">
    <property type="entry name" value="P-loop containing nucleotide triphosphate hydrolases"/>
    <property type="match status" value="1"/>
</dbReference>
<evidence type="ECO:0000256" key="3">
    <source>
        <dbReference type="ARBA" id="ARBA00022741"/>
    </source>
</evidence>
<dbReference type="PANTHER" id="PTHR24221">
    <property type="entry name" value="ATP-BINDING CASSETTE SUB-FAMILY B"/>
    <property type="match status" value="1"/>
</dbReference>
<evidence type="ECO:0000259" key="9">
    <source>
        <dbReference type="PROSITE" id="PS50929"/>
    </source>
</evidence>
<comment type="caution">
    <text evidence="10">The sequence shown here is derived from an EMBL/GenBank/DDBJ whole genome shotgun (WGS) entry which is preliminary data.</text>
</comment>
<keyword evidence="6 7" id="KW-0472">Membrane</keyword>
<dbReference type="Proteomes" id="UP001161409">
    <property type="component" value="Unassembled WGS sequence"/>
</dbReference>
<dbReference type="PANTHER" id="PTHR24221:SF248">
    <property type="entry name" value="ABC TRANSPORTER TRANSMEMBRANE REGION"/>
    <property type="match status" value="1"/>
</dbReference>
<dbReference type="InterPro" id="IPR003593">
    <property type="entry name" value="AAA+_ATPase"/>
</dbReference>
<protein>
    <submittedName>
        <fullName evidence="10">Uncharacterized protein</fullName>
    </submittedName>
</protein>
<evidence type="ECO:0000256" key="6">
    <source>
        <dbReference type="ARBA" id="ARBA00023136"/>
    </source>
</evidence>
<reference evidence="10" key="2">
    <citation type="submission" date="2023-01" db="EMBL/GenBank/DDBJ databases">
        <title>Draft genome sequence of Sneathiella chinensis strain NBRC 103408.</title>
        <authorList>
            <person name="Sun Q."/>
            <person name="Mori K."/>
        </authorList>
    </citation>
    <scope>NUCLEOTIDE SEQUENCE</scope>
    <source>
        <strain evidence="10">NBRC 103408</strain>
    </source>
</reference>
<evidence type="ECO:0000256" key="4">
    <source>
        <dbReference type="ARBA" id="ARBA00022840"/>
    </source>
</evidence>
<dbReference type="InterPro" id="IPR027417">
    <property type="entry name" value="P-loop_NTPase"/>
</dbReference>
<dbReference type="Gene3D" id="1.20.1560.10">
    <property type="entry name" value="ABC transporter type 1, transmembrane domain"/>
    <property type="match status" value="1"/>
</dbReference>
<evidence type="ECO:0000256" key="5">
    <source>
        <dbReference type="ARBA" id="ARBA00022989"/>
    </source>
</evidence>
<dbReference type="EMBL" id="BSNF01000008">
    <property type="protein sequence ID" value="GLQ07189.1"/>
    <property type="molecule type" value="Genomic_DNA"/>
</dbReference>
<dbReference type="InterPro" id="IPR036640">
    <property type="entry name" value="ABC1_TM_sf"/>
</dbReference>
<feature type="transmembrane region" description="Helical" evidence="7">
    <location>
        <begin position="47"/>
        <end position="73"/>
    </location>
</feature>
<feature type="transmembrane region" description="Helical" evidence="7">
    <location>
        <begin position="135"/>
        <end position="154"/>
    </location>
</feature>
<feature type="domain" description="ABC transmembrane type-1" evidence="9">
    <location>
        <begin position="22"/>
        <end position="301"/>
    </location>
</feature>
<dbReference type="RefSeq" id="WP_169561251.1">
    <property type="nucleotide sequence ID" value="NZ_BSNF01000008.1"/>
</dbReference>
<keyword evidence="2 7" id="KW-0812">Transmembrane</keyword>
<keyword evidence="4" id="KW-0067">ATP-binding</keyword>
<dbReference type="SUPFAM" id="SSF90123">
    <property type="entry name" value="ABC transporter transmembrane region"/>
    <property type="match status" value="1"/>
</dbReference>
<name>A0ABQ5U4X3_9PROT</name>
<dbReference type="CDD" id="cd18586">
    <property type="entry name" value="ABC_6TM_PrtD_like"/>
    <property type="match status" value="1"/>
</dbReference>
<dbReference type="InterPro" id="IPR039421">
    <property type="entry name" value="Type_1_exporter"/>
</dbReference>
<feature type="transmembrane region" description="Helical" evidence="7">
    <location>
        <begin position="22"/>
        <end position="41"/>
    </location>
</feature>
<keyword evidence="11" id="KW-1185">Reference proteome</keyword>
<dbReference type="InterPro" id="IPR003439">
    <property type="entry name" value="ABC_transporter-like_ATP-bd"/>
</dbReference>
<feature type="transmembrane region" description="Helical" evidence="7">
    <location>
        <begin position="241"/>
        <end position="266"/>
    </location>
</feature>
<feature type="transmembrane region" description="Helical" evidence="7">
    <location>
        <begin position="160"/>
        <end position="180"/>
    </location>
</feature>
<dbReference type="InterPro" id="IPR011527">
    <property type="entry name" value="ABC1_TM_dom"/>
</dbReference>
<evidence type="ECO:0000313" key="10">
    <source>
        <dbReference type="EMBL" id="GLQ07189.1"/>
    </source>
</evidence>
<dbReference type="PROSITE" id="PS50929">
    <property type="entry name" value="ABC_TM1F"/>
    <property type="match status" value="1"/>
</dbReference>
<dbReference type="SMART" id="SM00382">
    <property type="entry name" value="AAA"/>
    <property type="match status" value="1"/>
</dbReference>
<evidence type="ECO:0000259" key="8">
    <source>
        <dbReference type="PROSITE" id="PS50893"/>
    </source>
</evidence>